<sequence>MSLRSNRTAMMRRGRRRDGIIPCVAAAVIFAALLATASITRAAASASTDFLTHNSDETIAAMEAHLLSPSVQAEMNRIFQSKVEYDGMVHTYPSMKYSFDSFWKNWKRMMLNGVPTGSPGTGSGPGAEGKFVLFAGDDQERHFNITLDPRRKRDPKRQVRVFGFEYGLANMAAFLSQAMVDGIHDDECNELNEQTFMVGAEITRPISNACGQWGLSYADLACDPDEKEFECKQLPLQKTISASFSSANRKKAMKCGPIGTYREERDEEANQLNRTNVQGCCWWGRGPLHTRGPCATGKLNHYLGAKAFDDGRISLSTPGTYADVNFCVTPEAICLGNDEDMMWSVAMFKWAETVQRYSSRNDKTGETWDFKEELVKFVNGGMNTFEYYSEKTFTDVDNVFIHKLSAVSNQGCHDLPECSPFINVTVPNLGERRTAFTIALSALQIPTMRHELNVEQALGHLIERKGTIEANILAYRTSNGFSKSLRYKFDELINALLRVSRPEWGTDILFPKEWSYFNSPDHPLFYMGDPFMKDGYKYGLANIALFLGNGLELSIDKDEACDELNEHAVSEKLPISNSCGQRGLSYQSLTCELACPVEDDMFITAVTFDREIGSPPPLECGPRFRIPSTGYWDPITLEESEDVTYANENGRIDVEGCCWWGRGFLKTKGPCSFGRLNHYIGKGAVDEGRDALFPGLDFCSNPEAVCGSPYAHQTIWLSGLFEWIDRVQTYNRNGFDFMKTLHEYADVHGFIETDIVRGVGAIVKVGCHNPPCIDAGCQDFPCDGASPFNEGLVVTKTRRTIYLLELPQTFSLTEGGSHSPTPAPSICFGEDCTDVPTLEPFEAVGSPTKIPIFVESTSPSAAPTSEDDARLARYNDMAMYLQSKRKAISSMIFKGVTYSLSGLLFAMKDLATTGLGDDLFFYIGQDDDFDLGLANVAVFFAHAMTRGLATDTCEEINVDHVDGKLPLSNSCGQHGKSYNDEICELSDIGKECLVDPQQTVHAISDSDLPPMHCSPKEVDPLSGFFDMEQNRIISNVPFPSDIKRLDTEGWFPTTIETGEVKYLIGMTDWIERVQSFNWGYWNYKERLKLFVDGGFHDETFMDGLNELVLDSIHDAEERNANLKIVLDVLFNEAPTTSTTAKPTQKPNSWVMSWTYEPTTRYDDAGGNVPRPSPVFFPTTSPDVAQSEGQISSPQPGYDTLLPPIDPSLDPGNPPTGFQEERPDQPFSVTIKVPPDPLSPANAALSPTCNLFILDVSLFLAILLILA</sequence>
<name>K0T9H4_THAOC</name>
<keyword evidence="3" id="KW-1185">Reference proteome</keyword>
<feature type="compositionally biased region" description="Polar residues" evidence="1">
    <location>
        <begin position="1182"/>
        <end position="1194"/>
    </location>
</feature>
<accession>K0T9H4</accession>
<dbReference type="EMBL" id="AGNL01003903">
    <property type="protein sequence ID" value="EJK74165.1"/>
    <property type="molecule type" value="Genomic_DNA"/>
</dbReference>
<gene>
    <name evidence="2" type="ORF">THAOC_04173</name>
</gene>
<dbReference type="AlphaFoldDB" id="K0T9H4"/>
<comment type="caution">
    <text evidence="2">The sequence shown here is derived from an EMBL/GenBank/DDBJ whole genome shotgun (WGS) entry which is preliminary data.</text>
</comment>
<evidence type="ECO:0000313" key="2">
    <source>
        <dbReference type="EMBL" id="EJK74165.1"/>
    </source>
</evidence>
<proteinExistence type="predicted"/>
<dbReference type="OrthoDB" id="10500561at2759"/>
<evidence type="ECO:0000313" key="3">
    <source>
        <dbReference type="Proteomes" id="UP000266841"/>
    </source>
</evidence>
<dbReference type="OMA" id="IENDEMC"/>
<organism evidence="2 3">
    <name type="scientific">Thalassiosira oceanica</name>
    <name type="common">Marine diatom</name>
    <dbReference type="NCBI Taxonomy" id="159749"/>
    <lineage>
        <taxon>Eukaryota</taxon>
        <taxon>Sar</taxon>
        <taxon>Stramenopiles</taxon>
        <taxon>Ochrophyta</taxon>
        <taxon>Bacillariophyta</taxon>
        <taxon>Coscinodiscophyceae</taxon>
        <taxon>Thalassiosirophycidae</taxon>
        <taxon>Thalassiosirales</taxon>
        <taxon>Thalassiosiraceae</taxon>
        <taxon>Thalassiosira</taxon>
    </lineage>
</organism>
<dbReference type="PANTHER" id="PTHR21113:SF4">
    <property type="entry name" value="CHITIN-BINDING TYPE-4 DOMAIN-CONTAINING PROTEIN"/>
    <property type="match status" value="1"/>
</dbReference>
<reference evidence="2 3" key="1">
    <citation type="journal article" date="2012" name="Genome Biol.">
        <title>Genome and low-iron response of an oceanic diatom adapted to chronic iron limitation.</title>
        <authorList>
            <person name="Lommer M."/>
            <person name="Specht M."/>
            <person name="Roy A.S."/>
            <person name="Kraemer L."/>
            <person name="Andreson R."/>
            <person name="Gutowska M.A."/>
            <person name="Wolf J."/>
            <person name="Bergner S.V."/>
            <person name="Schilhabel M.B."/>
            <person name="Klostermeier U.C."/>
            <person name="Beiko R.G."/>
            <person name="Rosenstiel P."/>
            <person name="Hippler M."/>
            <person name="Laroche J."/>
        </authorList>
    </citation>
    <scope>NUCLEOTIDE SEQUENCE [LARGE SCALE GENOMIC DNA]</scope>
    <source>
        <strain evidence="2 3">CCMP1005</strain>
    </source>
</reference>
<dbReference type="PANTHER" id="PTHR21113">
    <property type="entry name" value="AGAP001705-PA"/>
    <property type="match status" value="1"/>
</dbReference>
<protein>
    <submittedName>
        <fullName evidence="2">Uncharacterized protein</fullName>
    </submittedName>
</protein>
<dbReference type="eggNOG" id="ENOG502T2ZG">
    <property type="taxonomic scope" value="Eukaryota"/>
</dbReference>
<feature type="region of interest" description="Disordered" evidence="1">
    <location>
        <begin position="1182"/>
        <end position="1222"/>
    </location>
</feature>
<evidence type="ECO:0000256" key="1">
    <source>
        <dbReference type="SAM" id="MobiDB-lite"/>
    </source>
</evidence>
<dbReference type="Proteomes" id="UP000266841">
    <property type="component" value="Unassembled WGS sequence"/>
</dbReference>